<evidence type="ECO:0000313" key="5">
    <source>
        <dbReference type="Proteomes" id="UP000195402"/>
    </source>
</evidence>
<dbReference type="Pfam" id="PF03763">
    <property type="entry name" value="Remorin_C"/>
    <property type="match status" value="1"/>
</dbReference>
<dbReference type="OMA" id="HSSCGCF"/>
<feature type="compositionally biased region" description="Polar residues" evidence="2">
    <location>
        <begin position="246"/>
        <end position="276"/>
    </location>
</feature>
<dbReference type="AlphaFoldDB" id="A0A200Q464"/>
<evidence type="ECO:0000256" key="1">
    <source>
        <dbReference type="ARBA" id="ARBA00005711"/>
    </source>
</evidence>
<protein>
    <submittedName>
        <fullName evidence="4">Remorin</fullName>
    </submittedName>
</protein>
<feature type="domain" description="Remorin C-terminal" evidence="3">
    <location>
        <begin position="340"/>
        <end position="387"/>
    </location>
</feature>
<dbReference type="STRING" id="56857.A0A200Q464"/>
<proteinExistence type="inferred from homology"/>
<evidence type="ECO:0000313" key="4">
    <source>
        <dbReference type="EMBL" id="OVA05251.1"/>
    </source>
</evidence>
<organism evidence="4 5">
    <name type="scientific">Macleaya cordata</name>
    <name type="common">Five-seeded plume-poppy</name>
    <name type="synonym">Bocconia cordata</name>
    <dbReference type="NCBI Taxonomy" id="56857"/>
    <lineage>
        <taxon>Eukaryota</taxon>
        <taxon>Viridiplantae</taxon>
        <taxon>Streptophyta</taxon>
        <taxon>Embryophyta</taxon>
        <taxon>Tracheophyta</taxon>
        <taxon>Spermatophyta</taxon>
        <taxon>Magnoliopsida</taxon>
        <taxon>Ranunculales</taxon>
        <taxon>Papaveraceae</taxon>
        <taxon>Papaveroideae</taxon>
        <taxon>Macleaya</taxon>
    </lineage>
</organism>
<dbReference type="PANTHER" id="PTHR31471">
    <property type="entry name" value="OS02G0116800 PROTEIN"/>
    <property type="match status" value="1"/>
</dbReference>
<dbReference type="InterPro" id="IPR005516">
    <property type="entry name" value="Remorin_C"/>
</dbReference>
<comment type="caution">
    <text evidence="4">The sequence shown here is derived from an EMBL/GenBank/DDBJ whole genome shotgun (WGS) entry which is preliminary data.</text>
</comment>
<feature type="compositionally biased region" description="Low complexity" evidence="2">
    <location>
        <begin position="12"/>
        <end position="23"/>
    </location>
</feature>
<feature type="region of interest" description="Disordered" evidence="2">
    <location>
        <begin position="1"/>
        <end position="30"/>
    </location>
</feature>
<sequence length="451" mass="50782">MDLKSPKYLQASSFFPSSKDSPPLEGNGSFYKENPFAVEDTFTDPLCKLNLKETSDFVKAFPMTTNKRDGVSSVQHRRLEAPSTPGRPVFSFSVGNLSRKGFPSKWDNAEKWLISTSCHDSPAHLIKPQDPTMVSKQHETFQQKGEVFAEKSRVTEEKVSRGVLGFHGPASLDPPVSAFNGGSAEVLLKDKFTNKIEPIFPNFRYSEPTKEGFLFRNSAYESMKDAATEVVPQVQHRDVGTEMTPLGSSTTSRCHTPFKSSSPARHNTPANRSGPLSTSTNTTSTIIDISELQECHFAKLELGGQFDSVTSNWSSREEEEEEISKSLRHFETGIGHRKNNMESKASAWEEEERTKCCSRYQREEAKIQAWVNLQSAKAEAQSKKLENGVIFNEDDLHSEYVIHTETQPLDHPPLPFEYWTLYFYEFFLAGENTEDEIKSRGEVNEEDGNCS</sequence>
<dbReference type="InParanoid" id="A0A200Q464"/>
<name>A0A200Q464_MACCD</name>
<evidence type="ECO:0000259" key="3">
    <source>
        <dbReference type="Pfam" id="PF03763"/>
    </source>
</evidence>
<keyword evidence="5" id="KW-1185">Reference proteome</keyword>
<evidence type="ECO:0000256" key="2">
    <source>
        <dbReference type="SAM" id="MobiDB-lite"/>
    </source>
</evidence>
<reference evidence="4 5" key="1">
    <citation type="journal article" date="2017" name="Mol. Plant">
        <title>The Genome of Medicinal Plant Macleaya cordata Provides New Insights into Benzylisoquinoline Alkaloids Metabolism.</title>
        <authorList>
            <person name="Liu X."/>
            <person name="Liu Y."/>
            <person name="Huang P."/>
            <person name="Ma Y."/>
            <person name="Qing Z."/>
            <person name="Tang Q."/>
            <person name="Cao H."/>
            <person name="Cheng P."/>
            <person name="Zheng Y."/>
            <person name="Yuan Z."/>
            <person name="Zhou Y."/>
            <person name="Liu J."/>
            <person name="Tang Z."/>
            <person name="Zhuo Y."/>
            <person name="Zhang Y."/>
            <person name="Yu L."/>
            <person name="Huang J."/>
            <person name="Yang P."/>
            <person name="Peng Q."/>
            <person name="Zhang J."/>
            <person name="Jiang W."/>
            <person name="Zhang Z."/>
            <person name="Lin K."/>
            <person name="Ro D.K."/>
            <person name="Chen X."/>
            <person name="Xiong X."/>
            <person name="Shang Y."/>
            <person name="Huang S."/>
            <person name="Zeng J."/>
        </authorList>
    </citation>
    <scope>NUCLEOTIDE SEQUENCE [LARGE SCALE GENOMIC DNA]</scope>
    <source>
        <strain evidence="5">cv. BLH2017</strain>
        <tissue evidence="4">Root</tissue>
    </source>
</reference>
<gene>
    <name evidence="4" type="ORF">BVC80_8257g6</name>
</gene>
<dbReference type="EMBL" id="MVGT01003132">
    <property type="protein sequence ID" value="OVA05251.1"/>
    <property type="molecule type" value="Genomic_DNA"/>
</dbReference>
<dbReference type="Proteomes" id="UP000195402">
    <property type="component" value="Unassembled WGS sequence"/>
</dbReference>
<accession>A0A200Q464</accession>
<dbReference type="FunCoup" id="A0A200Q464">
    <property type="interactions" value="110"/>
</dbReference>
<feature type="region of interest" description="Disordered" evidence="2">
    <location>
        <begin position="242"/>
        <end position="281"/>
    </location>
</feature>
<dbReference type="OrthoDB" id="431557at2759"/>
<dbReference type="PANTHER" id="PTHR31471:SF3">
    <property type="entry name" value="OS11G0616300 PROTEIN"/>
    <property type="match status" value="1"/>
</dbReference>
<comment type="similarity">
    <text evidence="1">Belongs to the remorin family.</text>
</comment>